<dbReference type="Pfam" id="PF25583">
    <property type="entry name" value="WCX"/>
    <property type="match status" value="1"/>
</dbReference>
<dbReference type="PANTHER" id="PTHR34580:SF9">
    <property type="entry name" value="SLL5097 PROTEIN"/>
    <property type="match status" value="1"/>
</dbReference>
<dbReference type="RefSeq" id="WP_382316371.1">
    <property type="nucleotide sequence ID" value="NZ_JBHUFD010000012.1"/>
</dbReference>
<reference evidence="4" key="1">
    <citation type="journal article" date="2019" name="Int. J. Syst. Evol. Microbiol.">
        <title>The Global Catalogue of Microorganisms (GCM) 10K type strain sequencing project: providing services to taxonomists for standard genome sequencing and annotation.</title>
        <authorList>
            <consortium name="The Broad Institute Genomics Platform"/>
            <consortium name="The Broad Institute Genome Sequencing Center for Infectious Disease"/>
            <person name="Wu L."/>
            <person name="Ma J."/>
        </authorList>
    </citation>
    <scope>NUCLEOTIDE SEQUENCE [LARGE SCALE GENOMIC DNA]</scope>
    <source>
        <strain evidence="4">CGMCC 1.15795</strain>
    </source>
</reference>
<comment type="caution">
    <text evidence="3">The sequence shown here is derived from an EMBL/GenBank/DDBJ whole genome shotgun (WGS) entry which is preliminary data.</text>
</comment>
<gene>
    <name evidence="3" type="ORF">ACFSDX_18845</name>
</gene>
<evidence type="ECO:0000259" key="1">
    <source>
        <dbReference type="Pfam" id="PF13280"/>
    </source>
</evidence>
<proteinExistence type="predicted"/>
<dbReference type="InterPro" id="IPR057727">
    <property type="entry name" value="WCX_dom"/>
</dbReference>
<dbReference type="Pfam" id="PF13280">
    <property type="entry name" value="WYL"/>
    <property type="match status" value="1"/>
</dbReference>
<dbReference type="InterPro" id="IPR026881">
    <property type="entry name" value="WYL_dom"/>
</dbReference>
<name>A0ABW4QYU9_9BACT</name>
<dbReference type="PANTHER" id="PTHR34580">
    <property type="match status" value="1"/>
</dbReference>
<feature type="domain" description="WCX" evidence="2">
    <location>
        <begin position="258"/>
        <end position="330"/>
    </location>
</feature>
<dbReference type="PROSITE" id="PS52050">
    <property type="entry name" value="WYL"/>
    <property type="match status" value="1"/>
</dbReference>
<keyword evidence="4" id="KW-1185">Reference proteome</keyword>
<organism evidence="3 4">
    <name type="scientific">Hymenobacter bucti</name>
    <dbReference type="NCBI Taxonomy" id="1844114"/>
    <lineage>
        <taxon>Bacteria</taxon>
        <taxon>Pseudomonadati</taxon>
        <taxon>Bacteroidota</taxon>
        <taxon>Cytophagia</taxon>
        <taxon>Cytophagales</taxon>
        <taxon>Hymenobacteraceae</taxon>
        <taxon>Hymenobacter</taxon>
    </lineage>
</organism>
<feature type="domain" description="WYL" evidence="1">
    <location>
        <begin position="158"/>
        <end position="224"/>
    </location>
</feature>
<protein>
    <submittedName>
        <fullName evidence="3">Helix-turn-helix transcriptional regulator</fullName>
    </submittedName>
</protein>
<evidence type="ECO:0000259" key="2">
    <source>
        <dbReference type="Pfam" id="PF25583"/>
    </source>
</evidence>
<dbReference type="Proteomes" id="UP001597197">
    <property type="component" value="Unassembled WGS sequence"/>
</dbReference>
<evidence type="ECO:0000313" key="3">
    <source>
        <dbReference type="EMBL" id="MFD1874507.1"/>
    </source>
</evidence>
<sequence length="334" mass="37801">MPSTKNALLRYAAIDACLQRTTQTWSFERLRQQVAATLAEHVDSAGSVSIRTLRDDLKNMRPGGATGYDAPILFESERGYYYSEVNYSIFNSPITINDLPALQQAFGVLQQLVGLGLSHELGGIVERLELRLSGQMQDAQGIICQFEQPTSYQGQGWLEPLYIAVQQKQAQRLLYQPFGTSQPVELLVHPYLLKQYNGRWFLIAQRDKWEEALSIFALDRIQHIAKADLSFIQHEGEVSQFFTNLIGVSILPQAELAEIRLRFAAKRLPYVLTKPLHTSQRVDNVTGEVTLHLVPTRELVSLLLSYGGDVEVVAPLVLRDNIKQEATRMLHYYL</sequence>
<accession>A0ABW4QYU9</accession>
<evidence type="ECO:0000313" key="4">
    <source>
        <dbReference type="Proteomes" id="UP001597197"/>
    </source>
</evidence>
<dbReference type="InterPro" id="IPR051534">
    <property type="entry name" value="CBASS_pafABC_assoc_protein"/>
</dbReference>
<dbReference type="EMBL" id="JBHUFD010000012">
    <property type="protein sequence ID" value="MFD1874507.1"/>
    <property type="molecule type" value="Genomic_DNA"/>
</dbReference>